<evidence type="ECO:0000256" key="3">
    <source>
        <dbReference type="ARBA" id="ARBA00023163"/>
    </source>
</evidence>
<dbReference type="InterPro" id="IPR011006">
    <property type="entry name" value="CheY-like_superfamily"/>
</dbReference>
<dbReference type="PANTHER" id="PTHR44688:SF16">
    <property type="entry name" value="DNA-BINDING TRANSCRIPTIONAL ACTIVATOR DEVR_DOSR"/>
    <property type="match status" value="1"/>
</dbReference>
<gene>
    <name evidence="7" type="ORF">DFP85_110105</name>
</gene>
<dbReference type="PANTHER" id="PTHR44688">
    <property type="entry name" value="DNA-BINDING TRANSCRIPTIONAL ACTIVATOR DEVR_DOSR"/>
    <property type="match status" value="1"/>
</dbReference>
<evidence type="ECO:0000256" key="1">
    <source>
        <dbReference type="ARBA" id="ARBA00023015"/>
    </source>
</evidence>
<dbReference type="PROSITE" id="PS00622">
    <property type="entry name" value="HTH_LUXR_1"/>
    <property type="match status" value="1"/>
</dbReference>
<dbReference type="InterPro" id="IPR001789">
    <property type="entry name" value="Sig_transdc_resp-reg_receiver"/>
</dbReference>
<dbReference type="InterPro" id="IPR036388">
    <property type="entry name" value="WH-like_DNA-bd_sf"/>
</dbReference>
<keyword evidence="4" id="KW-0597">Phosphoprotein</keyword>
<feature type="domain" description="Response regulatory" evidence="6">
    <location>
        <begin position="10"/>
        <end position="124"/>
    </location>
</feature>
<dbReference type="PROSITE" id="PS50110">
    <property type="entry name" value="RESPONSE_REGULATORY"/>
    <property type="match status" value="1"/>
</dbReference>
<dbReference type="InterPro" id="IPR000792">
    <property type="entry name" value="Tscrpt_reg_LuxR_C"/>
</dbReference>
<evidence type="ECO:0000313" key="8">
    <source>
        <dbReference type="Proteomes" id="UP000295212"/>
    </source>
</evidence>
<proteinExistence type="predicted"/>
<dbReference type="EMBL" id="SNZJ01000010">
    <property type="protein sequence ID" value="TDR53039.1"/>
    <property type="molecule type" value="Genomic_DNA"/>
</dbReference>
<sequence>MTNQATSEPRVYVVEDDDSVRRSLGRLLMANGYAVACHESAESMLTTLPKNSTGCALLDIGLPDMDGVQLQALLATHSPALAVIFLTGNGELGAAVNGMKHGAVDYLIKPASEETLLPVVREALRRSACTLARLAAEQRVCEAMARLTRRELEVLEHVVGGWLNKQIAADLGIAEKTVKVHRSRVMAKMRVRSVAELARQCQMLGIVGPHLPEEPPE</sequence>
<dbReference type="AlphaFoldDB" id="A0A4R6ZLW8"/>
<organism evidence="7 8">
    <name type="scientific">Halomonas ventosae</name>
    <dbReference type="NCBI Taxonomy" id="229007"/>
    <lineage>
        <taxon>Bacteria</taxon>
        <taxon>Pseudomonadati</taxon>
        <taxon>Pseudomonadota</taxon>
        <taxon>Gammaproteobacteria</taxon>
        <taxon>Oceanospirillales</taxon>
        <taxon>Halomonadaceae</taxon>
        <taxon>Halomonas</taxon>
    </lineage>
</organism>
<dbReference type="PRINTS" id="PR00038">
    <property type="entry name" value="HTHLUXR"/>
</dbReference>
<evidence type="ECO:0000259" key="5">
    <source>
        <dbReference type="PROSITE" id="PS50043"/>
    </source>
</evidence>
<keyword evidence="2" id="KW-0238">DNA-binding</keyword>
<dbReference type="Gene3D" id="1.10.10.10">
    <property type="entry name" value="Winged helix-like DNA-binding domain superfamily/Winged helix DNA-binding domain"/>
    <property type="match status" value="1"/>
</dbReference>
<evidence type="ECO:0000256" key="4">
    <source>
        <dbReference type="PROSITE-ProRule" id="PRU00169"/>
    </source>
</evidence>
<keyword evidence="3" id="KW-0804">Transcription</keyword>
<evidence type="ECO:0000256" key="2">
    <source>
        <dbReference type="ARBA" id="ARBA00023125"/>
    </source>
</evidence>
<name>A0A4R6ZLW8_9GAMM</name>
<dbReference type="CDD" id="cd06170">
    <property type="entry name" value="LuxR_C_like"/>
    <property type="match status" value="1"/>
</dbReference>
<dbReference type="SMART" id="SM00448">
    <property type="entry name" value="REC"/>
    <property type="match status" value="1"/>
</dbReference>
<comment type="caution">
    <text evidence="7">The sequence shown here is derived from an EMBL/GenBank/DDBJ whole genome shotgun (WGS) entry which is preliminary data.</text>
</comment>
<dbReference type="GO" id="GO:0003677">
    <property type="term" value="F:DNA binding"/>
    <property type="evidence" value="ECO:0007669"/>
    <property type="project" value="UniProtKB-KW"/>
</dbReference>
<dbReference type="Pfam" id="PF00072">
    <property type="entry name" value="Response_reg"/>
    <property type="match status" value="1"/>
</dbReference>
<feature type="domain" description="HTH luxR-type" evidence="5">
    <location>
        <begin position="140"/>
        <end position="205"/>
    </location>
</feature>
<dbReference type="RefSeq" id="WP_133636225.1">
    <property type="nucleotide sequence ID" value="NZ_SNZJ01000010.1"/>
</dbReference>
<dbReference type="GO" id="GO:0006355">
    <property type="term" value="P:regulation of DNA-templated transcription"/>
    <property type="evidence" value="ECO:0007669"/>
    <property type="project" value="InterPro"/>
</dbReference>
<protein>
    <submittedName>
        <fullName evidence="7">LuxR family two component transcriptional regulator</fullName>
    </submittedName>
</protein>
<dbReference type="Pfam" id="PF00196">
    <property type="entry name" value="GerE"/>
    <property type="match status" value="1"/>
</dbReference>
<feature type="modified residue" description="4-aspartylphosphate" evidence="4">
    <location>
        <position position="59"/>
    </location>
</feature>
<dbReference type="SMART" id="SM00421">
    <property type="entry name" value="HTH_LUXR"/>
    <property type="match status" value="1"/>
</dbReference>
<evidence type="ECO:0000259" key="6">
    <source>
        <dbReference type="PROSITE" id="PS50110"/>
    </source>
</evidence>
<reference evidence="7 8" key="1">
    <citation type="submission" date="2019-03" db="EMBL/GenBank/DDBJ databases">
        <title>Genomic Encyclopedia of Type Strains, Phase III (KMG-III): the genomes of soil and plant-associated and newly described type strains.</title>
        <authorList>
            <person name="Whitman W."/>
        </authorList>
    </citation>
    <scope>NUCLEOTIDE SEQUENCE [LARGE SCALE GENOMIC DNA]</scope>
    <source>
        <strain evidence="7 8">CECT 5797</strain>
    </source>
</reference>
<dbReference type="GO" id="GO:0000160">
    <property type="term" value="P:phosphorelay signal transduction system"/>
    <property type="evidence" value="ECO:0007669"/>
    <property type="project" value="InterPro"/>
</dbReference>
<dbReference type="SUPFAM" id="SSF52172">
    <property type="entry name" value="CheY-like"/>
    <property type="match status" value="1"/>
</dbReference>
<keyword evidence="1" id="KW-0805">Transcription regulation</keyword>
<dbReference type="OrthoDB" id="9802186at2"/>
<dbReference type="Proteomes" id="UP000295212">
    <property type="component" value="Unassembled WGS sequence"/>
</dbReference>
<accession>A0A4R6ZLW8</accession>
<dbReference type="PROSITE" id="PS50043">
    <property type="entry name" value="HTH_LUXR_2"/>
    <property type="match status" value="1"/>
</dbReference>
<dbReference type="Gene3D" id="3.40.50.2300">
    <property type="match status" value="1"/>
</dbReference>
<evidence type="ECO:0000313" key="7">
    <source>
        <dbReference type="EMBL" id="TDR53039.1"/>
    </source>
</evidence>